<reference evidence="7 8" key="2">
    <citation type="submission" date="2019-09" db="EMBL/GenBank/DDBJ databases">
        <title>Complete Genome Sequence and Methylome Analysis of free living Spirochaetas.</title>
        <authorList>
            <person name="Leshcheva N."/>
            <person name="Mikheeva N."/>
        </authorList>
    </citation>
    <scope>NUCLEOTIDE SEQUENCE [LARGE SCALE GENOMIC DNA]</scope>
    <source>
        <strain evidence="7 8">P</strain>
    </source>
</reference>
<dbReference type="Pfam" id="PF02361">
    <property type="entry name" value="CbiQ"/>
    <property type="match status" value="1"/>
</dbReference>
<evidence type="ECO:0000313" key="7">
    <source>
        <dbReference type="EMBL" id="QEN05542.1"/>
    </source>
</evidence>
<name>A0A5C1QH21_9SPIO</name>
<dbReference type="KEGG" id="sper:EW093_12720"/>
<comment type="subcellular location">
    <subcellularLocation>
        <location evidence="1">Membrane</location>
        <topology evidence="1">Multi-pass membrane protein</topology>
    </subcellularLocation>
</comment>
<proteinExistence type="predicted"/>
<keyword evidence="2" id="KW-1003">Cell membrane</keyword>
<dbReference type="Proteomes" id="UP000323824">
    <property type="component" value="Chromosome"/>
</dbReference>
<evidence type="ECO:0000256" key="3">
    <source>
        <dbReference type="ARBA" id="ARBA00022692"/>
    </source>
</evidence>
<dbReference type="PANTHER" id="PTHR34857:SF2">
    <property type="entry name" value="SLL0384 PROTEIN"/>
    <property type="match status" value="1"/>
</dbReference>
<accession>A0A5C1QH21</accession>
<dbReference type="OrthoDB" id="8075495at2"/>
<organism evidence="7 8">
    <name type="scientific">Thiospirochaeta perfilievii</name>
    <dbReference type="NCBI Taxonomy" id="252967"/>
    <lineage>
        <taxon>Bacteria</taxon>
        <taxon>Pseudomonadati</taxon>
        <taxon>Spirochaetota</taxon>
        <taxon>Spirochaetia</taxon>
        <taxon>Spirochaetales</taxon>
        <taxon>Spirochaetaceae</taxon>
        <taxon>Thiospirochaeta</taxon>
    </lineage>
</organism>
<keyword evidence="4 6" id="KW-1133">Transmembrane helix</keyword>
<dbReference type="CDD" id="cd16914">
    <property type="entry name" value="EcfT"/>
    <property type="match status" value="1"/>
</dbReference>
<dbReference type="InterPro" id="IPR003339">
    <property type="entry name" value="ABC/ECF_trnsptr_transmembrane"/>
</dbReference>
<gene>
    <name evidence="7" type="ORF">EW093_12720</name>
</gene>
<reference evidence="7 8" key="1">
    <citation type="submission" date="2019-02" db="EMBL/GenBank/DDBJ databases">
        <authorList>
            <person name="Fomenkov A."/>
            <person name="Dubinina G."/>
            <person name="Grabovich M."/>
            <person name="Vincze T."/>
            <person name="Roberts R.J."/>
        </authorList>
    </citation>
    <scope>NUCLEOTIDE SEQUENCE [LARGE SCALE GENOMIC DNA]</scope>
    <source>
        <strain evidence="7 8">P</strain>
    </source>
</reference>
<evidence type="ECO:0000256" key="4">
    <source>
        <dbReference type="ARBA" id="ARBA00022989"/>
    </source>
</evidence>
<keyword evidence="8" id="KW-1185">Reference proteome</keyword>
<keyword evidence="5 6" id="KW-0472">Membrane</keyword>
<evidence type="ECO:0000256" key="5">
    <source>
        <dbReference type="ARBA" id="ARBA00023136"/>
    </source>
</evidence>
<dbReference type="RefSeq" id="WP_149568779.1">
    <property type="nucleotide sequence ID" value="NZ_CP035807.1"/>
</dbReference>
<sequence>MAELNIFIYKKGDSPIHRTHPTVKIILLMLSSYMISKGNIFILSYFSILILSGFFITTLSIKMLFKDIKYLIILGVIISILQLSVKGALIYILRIGDILLLGTIFIGSTRPNEISPGIYNIVRSRRLAQNISLTINLIPTFLITWKEIELSARSRGVYIKRNPLNLVKGLLVPLLIETFKKADTISKAMDSRSYNGWIKEDIEDRNINFTLILLVLLPYLIYLKMP</sequence>
<evidence type="ECO:0000256" key="1">
    <source>
        <dbReference type="ARBA" id="ARBA00004141"/>
    </source>
</evidence>
<feature type="transmembrane region" description="Helical" evidence="6">
    <location>
        <begin position="68"/>
        <end position="85"/>
    </location>
</feature>
<keyword evidence="3 6" id="KW-0812">Transmembrane</keyword>
<dbReference type="PANTHER" id="PTHR34857">
    <property type="entry name" value="SLL0384 PROTEIN"/>
    <property type="match status" value="1"/>
</dbReference>
<feature type="transmembrane region" description="Helical" evidence="6">
    <location>
        <begin position="207"/>
        <end position="223"/>
    </location>
</feature>
<evidence type="ECO:0000256" key="2">
    <source>
        <dbReference type="ARBA" id="ARBA00022475"/>
    </source>
</evidence>
<dbReference type="GO" id="GO:0005886">
    <property type="term" value="C:plasma membrane"/>
    <property type="evidence" value="ECO:0007669"/>
    <property type="project" value="UniProtKB-ARBA"/>
</dbReference>
<protein>
    <submittedName>
        <fullName evidence="7">Energy-coupling factor transporter transmembrane protein EcfT</fullName>
    </submittedName>
</protein>
<dbReference type="InterPro" id="IPR051611">
    <property type="entry name" value="ECF_transporter_component"/>
</dbReference>
<feature type="transmembrane region" description="Helical" evidence="6">
    <location>
        <begin position="40"/>
        <end position="61"/>
    </location>
</feature>
<dbReference type="EMBL" id="CP035807">
    <property type="protein sequence ID" value="QEN05542.1"/>
    <property type="molecule type" value="Genomic_DNA"/>
</dbReference>
<evidence type="ECO:0000256" key="6">
    <source>
        <dbReference type="SAM" id="Phobius"/>
    </source>
</evidence>
<evidence type="ECO:0000313" key="8">
    <source>
        <dbReference type="Proteomes" id="UP000323824"/>
    </source>
</evidence>
<dbReference type="AlphaFoldDB" id="A0A5C1QH21"/>